<dbReference type="RefSeq" id="WP_119796255.1">
    <property type="nucleotide sequence ID" value="NZ_QYZD01000039.1"/>
</dbReference>
<dbReference type="Proteomes" id="UP000266177">
    <property type="component" value="Unassembled WGS sequence"/>
</dbReference>
<gene>
    <name evidence="1" type="ORF">DQX05_26215</name>
</gene>
<organism evidence="1 2">
    <name type="scientific">Paenibacillus thiaminolyticus</name>
    <name type="common">Bacillus thiaminolyticus</name>
    <dbReference type="NCBI Taxonomy" id="49283"/>
    <lineage>
        <taxon>Bacteria</taxon>
        <taxon>Bacillati</taxon>
        <taxon>Bacillota</taxon>
        <taxon>Bacilli</taxon>
        <taxon>Bacillales</taxon>
        <taxon>Paenibacillaceae</taxon>
        <taxon>Paenibacillus</taxon>
    </lineage>
</organism>
<reference evidence="1 2" key="1">
    <citation type="submission" date="2018-09" db="EMBL/GenBank/DDBJ databases">
        <title>Paenibacillus SK2017-BO5.</title>
        <authorList>
            <person name="Piskunova J.V."/>
            <person name="Dubiley S.A."/>
            <person name="Severinov K.V."/>
        </authorList>
    </citation>
    <scope>NUCLEOTIDE SEQUENCE [LARGE SCALE GENOMIC DNA]</scope>
    <source>
        <strain evidence="1 2">BO5</strain>
    </source>
</reference>
<dbReference type="EMBL" id="QYZD01000039">
    <property type="protein sequence ID" value="RJG19155.1"/>
    <property type="molecule type" value="Genomic_DNA"/>
</dbReference>
<protein>
    <submittedName>
        <fullName evidence="1">Uncharacterized protein</fullName>
    </submittedName>
</protein>
<evidence type="ECO:0000313" key="2">
    <source>
        <dbReference type="Proteomes" id="UP000266177"/>
    </source>
</evidence>
<name>A0A3A3GBF5_PANTH</name>
<accession>A0A3A3GBF5</accession>
<dbReference type="AlphaFoldDB" id="A0A3A3GBF5"/>
<dbReference type="OrthoDB" id="2082543at2"/>
<proteinExistence type="predicted"/>
<sequence length="75" mass="8987">MNTEEFENWVSIHSIIECTKKGFWNYMENYKQEEPDEFSEVFGSVDMDVEYEGEELGVYQCLFSLDGDDLDDYFR</sequence>
<comment type="caution">
    <text evidence="1">The sequence shown here is derived from an EMBL/GenBank/DDBJ whole genome shotgun (WGS) entry which is preliminary data.</text>
</comment>
<evidence type="ECO:0000313" key="1">
    <source>
        <dbReference type="EMBL" id="RJG19155.1"/>
    </source>
</evidence>